<dbReference type="InterPro" id="IPR036812">
    <property type="entry name" value="NAD(P)_OxRdtase_dom_sf"/>
</dbReference>
<evidence type="ECO:0000256" key="1">
    <source>
        <dbReference type="ARBA" id="ARBA00023002"/>
    </source>
</evidence>
<dbReference type="PANTHER" id="PTHR43364">
    <property type="entry name" value="NADH-SPECIFIC METHYLGLYOXAL REDUCTASE-RELATED"/>
    <property type="match status" value="1"/>
</dbReference>
<dbReference type="EMBL" id="CP121671">
    <property type="protein sequence ID" value="WFT76344.1"/>
    <property type="molecule type" value="Genomic_DNA"/>
</dbReference>
<name>A0ABY8J4H5_9BACI</name>
<evidence type="ECO:0000313" key="4">
    <source>
        <dbReference type="Proteomes" id="UP001221597"/>
    </source>
</evidence>
<accession>A0ABY8J4H5</accession>
<dbReference type="SUPFAM" id="SSF51430">
    <property type="entry name" value="NAD(P)-linked oxidoreductase"/>
    <property type="match status" value="1"/>
</dbReference>
<organism evidence="3 4">
    <name type="scientific">Halobacillus naozhouensis</name>
    <dbReference type="NCBI Taxonomy" id="554880"/>
    <lineage>
        <taxon>Bacteria</taxon>
        <taxon>Bacillati</taxon>
        <taxon>Bacillota</taxon>
        <taxon>Bacilli</taxon>
        <taxon>Bacillales</taxon>
        <taxon>Bacillaceae</taxon>
        <taxon>Halobacillus</taxon>
    </lineage>
</organism>
<sequence length="335" mass="38019">METLNISNTNLEASRIGLGTWAIGGWMWGGTDEQQSIKTIHSALDKGINLIDTAPAYGFGRSEEIIGKALKEKGSRDEVLLATKVGMEWQQDETVFRNGSKERIHQEIEDSLNRLQTDYIDLYQLHWPDPMIPLHETAEALHYLYKQGKIRAIGVSNFSPEQMDVFKEAAPIHTLQPPYNLFERGIENEVLPYTKEHNITTVSYGSLCRGLLSGKMTADREFKGDDLRNNDPKFQQPRFSQYLNAVEELDKLAQDRFGKHVLHLALKWVLQQPGSGIALMGGRRPDQLDPVEEVNSFTIDEESMHDIDEILLKHIKEPVGPEFMAPPDRQNLGIK</sequence>
<dbReference type="CDD" id="cd19148">
    <property type="entry name" value="AKR_AKR11B1"/>
    <property type="match status" value="1"/>
</dbReference>
<dbReference type="PROSITE" id="PS00062">
    <property type="entry name" value="ALDOKETO_REDUCTASE_2"/>
    <property type="match status" value="1"/>
</dbReference>
<dbReference type="PANTHER" id="PTHR43364:SF4">
    <property type="entry name" value="NAD(P)-LINKED OXIDOREDUCTASE SUPERFAMILY PROTEIN"/>
    <property type="match status" value="1"/>
</dbReference>
<reference evidence="3 4" key="1">
    <citation type="submission" date="2023-04" db="EMBL/GenBank/DDBJ databases">
        <title>Genome sequence of Halobacillus naozhouensis KACC 21980.</title>
        <authorList>
            <person name="Kim S."/>
            <person name="Heo J."/>
            <person name="Kwon S.-W."/>
        </authorList>
    </citation>
    <scope>NUCLEOTIDE SEQUENCE [LARGE SCALE GENOMIC DNA]</scope>
    <source>
        <strain evidence="3 4">KCTC 13234</strain>
    </source>
</reference>
<gene>
    <name evidence="3" type="ORF">P9989_08270</name>
</gene>
<feature type="domain" description="NADP-dependent oxidoreductase" evidence="2">
    <location>
        <begin position="15"/>
        <end position="310"/>
    </location>
</feature>
<dbReference type="RefSeq" id="WP_283078298.1">
    <property type="nucleotide sequence ID" value="NZ_CP121671.1"/>
</dbReference>
<evidence type="ECO:0000259" key="2">
    <source>
        <dbReference type="Pfam" id="PF00248"/>
    </source>
</evidence>
<dbReference type="Pfam" id="PF00248">
    <property type="entry name" value="Aldo_ket_red"/>
    <property type="match status" value="1"/>
</dbReference>
<dbReference type="Gene3D" id="3.20.20.100">
    <property type="entry name" value="NADP-dependent oxidoreductase domain"/>
    <property type="match status" value="1"/>
</dbReference>
<proteinExistence type="predicted"/>
<keyword evidence="4" id="KW-1185">Reference proteome</keyword>
<dbReference type="Proteomes" id="UP001221597">
    <property type="component" value="Chromosome"/>
</dbReference>
<dbReference type="InterPro" id="IPR023210">
    <property type="entry name" value="NADP_OxRdtase_dom"/>
</dbReference>
<dbReference type="InterPro" id="IPR050523">
    <property type="entry name" value="AKR_Detox_Biosynth"/>
</dbReference>
<protein>
    <submittedName>
        <fullName evidence="3">Aldo/keto reductase</fullName>
    </submittedName>
</protein>
<dbReference type="InterPro" id="IPR018170">
    <property type="entry name" value="Aldo/ket_reductase_CS"/>
</dbReference>
<evidence type="ECO:0000313" key="3">
    <source>
        <dbReference type="EMBL" id="WFT76344.1"/>
    </source>
</evidence>
<keyword evidence="1" id="KW-0560">Oxidoreductase</keyword>